<keyword evidence="2 5" id="KW-0812">Transmembrane</keyword>
<gene>
    <name evidence="6" type="ORF">IQ249_23920</name>
</gene>
<dbReference type="NCBIfam" id="NF002707">
    <property type="entry name" value="PRK02509.1"/>
    <property type="match status" value="1"/>
</dbReference>
<keyword evidence="4 5" id="KW-0472">Membrane</keyword>
<dbReference type="PANTHER" id="PTHR39344">
    <property type="entry name" value="UPF0182 PROTEIN SLL1060"/>
    <property type="match status" value="1"/>
</dbReference>
<feature type="transmembrane region" description="Helical" evidence="5">
    <location>
        <begin position="108"/>
        <end position="132"/>
    </location>
</feature>
<dbReference type="EMBL" id="JADEWZ010000069">
    <property type="protein sequence ID" value="MBE9118941.1"/>
    <property type="molecule type" value="Genomic_DNA"/>
</dbReference>
<dbReference type="HAMAP" id="MF_01600">
    <property type="entry name" value="UPF0182"/>
    <property type="match status" value="1"/>
</dbReference>
<evidence type="ECO:0000256" key="4">
    <source>
        <dbReference type="ARBA" id="ARBA00023136"/>
    </source>
</evidence>
<evidence type="ECO:0000256" key="2">
    <source>
        <dbReference type="ARBA" id="ARBA00022692"/>
    </source>
</evidence>
<feature type="transmembrane region" description="Helical" evidence="5">
    <location>
        <begin position="50"/>
        <end position="71"/>
    </location>
</feature>
<keyword evidence="7" id="KW-1185">Reference proteome</keyword>
<dbReference type="GO" id="GO:0005886">
    <property type="term" value="C:plasma membrane"/>
    <property type="evidence" value="ECO:0007669"/>
    <property type="project" value="UniProtKB-SubCell"/>
</dbReference>
<feature type="transmembrane region" description="Helical" evidence="5">
    <location>
        <begin position="170"/>
        <end position="188"/>
    </location>
</feature>
<dbReference type="PANTHER" id="PTHR39344:SF1">
    <property type="entry name" value="UPF0182 PROTEIN SLL1060"/>
    <property type="match status" value="1"/>
</dbReference>
<keyword evidence="1 5" id="KW-1003">Cell membrane</keyword>
<name>A0A8J7E032_9CYAN</name>
<evidence type="ECO:0000313" key="6">
    <source>
        <dbReference type="EMBL" id="MBE9118941.1"/>
    </source>
</evidence>
<comment type="caution">
    <text evidence="6">The sequence shown here is derived from an EMBL/GenBank/DDBJ whole genome shotgun (WGS) entry which is preliminary data.</text>
</comment>
<keyword evidence="3 5" id="KW-1133">Transmembrane helix</keyword>
<dbReference type="GO" id="GO:0005576">
    <property type="term" value="C:extracellular region"/>
    <property type="evidence" value="ECO:0007669"/>
    <property type="project" value="TreeGrafter"/>
</dbReference>
<dbReference type="InterPro" id="IPR005372">
    <property type="entry name" value="UPF0182"/>
</dbReference>
<dbReference type="AlphaFoldDB" id="A0A8J7E032"/>
<evidence type="ECO:0000256" key="1">
    <source>
        <dbReference type="ARBA" id="ARBA00022475"/>
    </source>
</evidence>
<feature type="transmembrane region" description="Helical" evidence="5">
    <location>
        <begin position="195"/>
        <end position="216"/>
    </location>
</feature>
<evidence type="ECO:0000256" key="3">
    <source>
        <dbReference type="ARBA" id="ARBA00022989"/>
    </source>
</evidence>
<protein>
    <recommendedName>
        <fullName evidence="5">UPF0182 protein IQ249_23920</fullName>
    </recommendedName>
</protein>
<evidence type="ECO:0000256" key="5">
    <source>
        <dbReference type="HAMAP-Rule" id="MF_01600"/>
    </source>
</evidence>
<proteinExistence type="inferred from homology"/>
<sequence>MFLKNRGFRVVVVVLGILLAFDLVATLSVEVLWFEKLGYLSTLLVRLRTQLGLWAIATVGSAVFLASNLVLANRFKWEYPIQWNEADLKALHPGTSRSLIQFPMQLRVLLPLVFALCLLVGFILINCGTLALDIWHPDYNLPNATPNVPPPLSFKAFLETLPAVINQQQTALIGTLSIVAGIIVFLLINPQFCLWAIALGMSLLFGFVVSGNWAQILQSFNAIPFKKTDPIFTQDISFYIYKLPLWQILYFWLGGLFLYGFVACLLIYLLSGHSLSKGKFPGFSPVQLRHLSGLGSLGMVVQALHHWFARYELLYSNRGVVYGIGYTEFYVQRPVELVLFFLANAIAIWLFLRTLGTQPEKIFPKPQLRGVVGFYIGVLILAGLIFPSLVQRLGVQPNELARETPYIKNNIVATRAAFALDGGHIEVQTFNPQAQLTLAKLEEHEQTIDNIRLWDTRPILTTLRQLQQIRLYYSFPSADVDRYTLQLDPQPQPMKQQVIIAARELDYNLVPDEAKTWVNKHLAYTHGYGFTVSPVNRVGEGGLPDYLVQDIGTAEKEGQLLVADDRVAQSIPIANPRIYYGELTANYIMTPTRASELDFPSGNENVYTTYQGTGGILLGSGVRRLLFAEFLKDWQMLFTENFQPDTRILLRRDLKRRLRAIAPFLRYDLDPYLVSVDAGNPPEGSPPNYLYWIIDAYTTSARYPYSNPGDYSFNYIRNSVKVIIDAYNGDVSFYVADSEDPIVQSWQQIFPQMFKPLQEMPANLRAHLRYPADLLNVQSERLLTYHMIDPTVFYNREDQWQIPQEIYGTERQPVKPYHLIMKLPSENNEEFVLLQPFTPTARPNLIAWLAARSDGDSYGKLLLYQFPKQKLVYGIGQIEALINQDPVISQLISLWNTQGSKAIQGNLLVIPIEQSLLYVEPLYLEAEQNGLPTLVRVIVAYDNRIVIANTLEQAFEQLFPEKAGKPAPKPEDAATPAIIRTLEELTP</sequence>
<dbReference type="RefSeq" id="WP_194032037.1">
    <property type="nucleotide sequence ID" value="NZ_JADEWZ010000069.1"/>
</dbReference>
<feature type="transmembrane region" description="Helical" evidence="5">
    <location>
        <begin position="368"/>
        <end position="390"/>
    </location>
</feature>
<reference evidence="6" key="1">
    <citation type="submission" date="2020-10" db="EMBL/GenBank/DDBJ databases">
        <authorList>
            <person name="Castelo-Branco R."/>
            <person name="Eusebio N."/>
            <person name="Adriana R."/>
            <person name="Vieira A."/>
            <person name="Brugerolle De Fraissinette N."/>
            <person name="Rezende De Castro R."/>
            <person name="Schneider M.P."/>
            <person name="Vasconcelos V."/>
            <person name="Leao P.N."/>
        </authorList>
    </citation>
    <scope>NUCLEOTIDE SEQUENCE</scope>
    <source>
        <strain evidence="6">LEGE 07157</strain>
    </source>
</reference>
<dbReference type="Pfam" id="PF03699">
    <property type="entry name" value="UPF0182"/>
    <property type="match status" value="1"/>
</dbReference>
<organism evidence="6 7">
    <name type="scientific">Lusitaniella coriacea LEGE 07157</name>
    <dbReference type="NCBI Taxonomy" id="945747"/>
    <lineage>
        <taxon>Bacteria</taxon>
        <taxon>Bacillati</taxon>
        <taxon>Cyanobacteriota</taxon>
        <taxon>Cyanophyceae</taxon>
        <taxon>Spirulinales</taxon>
        <taxon>Lusitaniellaceae</taxon>
        <taxon>Lusitaniella</taxon>
    </lineage>
</organism>
<feature type="transmembrane region" description="Helical" evidence="5">
    <location>
        <begin position="249"/>
        <end position="270"/>
    </location>
</feature>
<feature type="transmembrane region" description="Helical" evidence="5">
    <location>
        <begin position="291"/>
        <end position="308"/>
    </location>
</feature>
<evidence type="ECO:0000313" key="7">
    <source>
        <dbReference type="Proteomes" id="UP000654482"/>
    </source>
</evidence>
<accession>A0A8J7E032</accession>
<comment type="subcellular location">
    <subcellularLocation>
        <location evidence="5">Cell membrane</location>
        <topology evidence="5">Multi-pass membrane protein</topology>
    </subcellularLocation>
</comment>
<dbReference type="Proteomes" id="UP000654482">
    <property type="component" value="Unassembled WGS sequence"/>
</dbReference>
<feature type="transmembrane region" description="Helical" evidence="5">
    <location>
        <begin position="337"/>
        <end position="356"/>
    </location>
</feature>
<comment type="similarity">
    <text evidence="5">Belongs to the UPF0182 family.</text>
</comment>